<dbReference type="Proteomes" id="UP000549616">
    <property type="component" value="Unassembled WGS sequence"/>
</dbReference>
<dbReference type="Pfam" id="PF13279">
    <property type="entry name" value="4HBT_2"/>
    <property type="match status" value="1"/>
</dbReference>
<comment type="similarity">
    <text evidence="1">Belongs to the 4-hydroxybenzoyl-CoA thioesterase family.</text>
</comment>
<keyword evidence="4" id="KW-1185">Reference proteome</keyword>
<dbReference type="PANTHER" id="PTHR31793:SF27">
    <property type="entry name" value="NOVEL THIOESTERASE SUPERFAMILY DOMAIN AND SAPOSIN A-TYPE DOMAIN CONTAINING PROTEIN (0610012H03RIK)"/>
    <property type="match status" value="1"/>
</dbReference>
<evidence type="ECO:0000313" key="4">
    <source>
        <dbReference type="Proteomes" id="UP000549616"/>
    </source>
</evidence>
<dbReference type="GO" id="GO:0047617">
    <property type="term" value="F:fatty acyl-CoA hydrolase activity"/>
    <property type="evidence" value="ECO:0007669"/>
    <property type="project" value="TreeGrafter"/>
</dbReference>
<dbReference type="SUPFAM" id="SSF54637">
    <property type="entry name" value="Thioesterase/thiol ester dehydrase-isomerase"/>
    <property type="match status" value="1"/>
</dbReference>
<sequence length="138" mass="15419">MTQSSPPVVAMPLRVRYHECDPQGIVFNAHYLAYFDMASFEFFKAVFGSYDTLRERGVDCVVAESNLRFRAPSRYDDELTVEVAIDHLGTTSLILAFTIRRGEDIVAEGTNRYVFVDATALAKAAPPDDVRAKLLAHT</sequence>
<name>A0A853BCL2_9PSEU</name>
<dbReference type="InterPro" id="IPR006684">
    <property type="entry name" value="YbgC/YbaW"/>
</dbReference>
<dbReference type="EMBL" id="JACCFK010000002">
    <property type="protein sequence ID" value="NYI92136.1"/>
    <property type="molecule type" value="Genomic_DNA"/>
</dbReference>
<organism evidence="3 4">
    <name type="scientific">Amycolatopsis endophytica</name>
    <dbReference type="NCBI Taxonomy" id="860233"/>
    <lineage>
        <taxon>Bacteria</taxon>
        <taxon>Bacillati</taxon>
        <taxon>Actinomycetota</taxon>
        <taxon>Actinomycetes</taxon>
        <taxon>Pseudonocardiales</taxon>
        <taxon>Pseudonocardiaceae</taxon>
        <taxon>Amycolatopsis</taxon>
    </lineage>
</organism>
<keyword evidence="2 3" id="KW-0378">Hydrolase</keyword>
<accession>A0A853BCL2</accession>
<protein>
    <submittedName>
        <fullName evidence="3">Acyl-CoA thioester hydrolase</fullName>
        <ecNumber evidence="3">3.1.2.-</ecNumber>
    </submittedName>
</protein>
<dbReference type="Gene3D" id="3.10.129.10">
    <property type="entry name" value="Hotdog Thioesterase"/>
    <property type="match status" value="1"/>
</dbReference>
<evidence type="ECO:0000313" key="3">
    <source>
        <dbReference type="EMBL" id="NYI92136.1"/>
    </source>
</evidence>
<dbReference type="EC" id="3.1.2.-" evidence="3"/>
<gene>
    <name evidence="3" type="ORF">HNR02_005511</name>
</gene>
<dbReference type="RefSeq" id="WP_179776411.1">
    <property type="nucleotide sequence ID" value="NZ_JACCFK010000002.1"/>
</dbReference>
<proteinExistence type="inferred from homology"/>
<evidence type="ECO:0000256" key="1">
    <source>
        <dbReference type="ARBA" id="ARBA00005953"/>
    </source>
</evidence>
<dbReference type="AlphaFoldDB" id="A0A853BCL2"/>
<dbReference type="NCBIfam" id="TIGR00051">
    <property type="entry name" value="YbgC/FadM family acyl-CoA thioesterase"/>
    <property type="match status" value="1"/>
</dbReference>
<reference evidence="3 4" key="1">
    <citation type="submission" date="2020-07" db="EMBL/GenBank/DDBJ databases">
        <title>Sequencing the genomes of 1000 actinobacteria strains.</title>
        <authorList>
            <person name="Klenk H.-P."/>
        </authorList>
    </citation>
    <scope>NUCLEOTIDE SEQUENCE [LARGE SCALE GENOMIC DNA]</scope>
    <source>
        <strain evidence="3 4">DSM 104006</strain>
    </source>
</reference>
<evidence type="ECO:0000256" key="2">
    <source>
        <dbReference type="ARBA" id="ARBA00022801"/>
    </source>
</evidence>
<dbReference type="InterPro" id="IPR050563">
    <property type="entry name" value="4-hydroxybenzoyl-CoA_TE"/>
</dbReference>
<dbReference type="CDD" id="cd00586">
    <property type="entry name" value="4HBT"/>
    <property type="match status" value="1"/>
</dbReference>
<comment type="caution">
    <text evidence="3">The sequence shown here is derived from an EMBL/GenBank/DDBJ whole genome shotgun (WGS) entry which is preliminary data.</text>
</comment>
<dbReference type="InterPro" id="IPR029069">
    <property type="entry name" value="HotDog_dom_sf"/>
</dbReference>
<dbReference type="PANTHER" id="PTHR31793">
    <property type="entry name" value="4-HYDROXYBENZOYL-COA THIOESTERASE FAMILY MEMBER"/>
    <property type="match status" value="1"/>
</dbReference>
<dbReference type="PIRSF" id="PIRSF003230">
    <property type="entry name" value="YbgC"/>
    <property type="match status" value="1"/>
</dbReference>